<feature type="domain" description="C2H2-type" evidence="7">
    <location>
        <begin position="1356"/>
        <end position="1383"/>
    </location>
</feature>
<feature type="domain" description="C2H2-type" evidence="7">
    <location>
        <begin position="119"/>
        <end position="146"/>
    </location>
</feature>
<dbReference type="FunFam" id="3.30.160.60:FF:000100">
    <property type="entry name" value="Zinc finger 45-like"/>
    <property type="match status" value="2"/>
</dbReference>
<feature type="domain" description="C2H2-type" evidence="7">
    <location>
        <begin position="353"/>
        <end position="380"/>
    </location>
</feature>
<evidence type="ECO:0000256" key="4">
    <source>
        <dbReference type="ARBA" id="ARBA00022833"/>
    </source>
</evidence>
<dbReference type="SMART" id="SM00355">
    <property type="entry name" value="ZnF_C2H2"/>
    <property type="match status" value="29"/>
</dbReference>
<keyword evidence="4" id="KW-0862">Zinc</keyword>
<dbReference type="PROSITE" id="PS00028">
    <property type="entry name" value="ZINC_FINGER_C2H2_1"/>
    <property type="match status" value="22"/>
</dbReference>
<keyword evidence="1" id="KW-0479">Metal-binding</keyword>
<feature type="domain" description="C2H2-type" evidence="7">
    <location>
        <begin position="432"/>
        <end position="455"/>
    </location>
</feature>
<evidence type="ECO:0000256" key="5">
    <source>
        <dbReference type="PROSITE-ProRule" id="PRU00042"/>
    </source>
</evidence>
<evidence type="ECO:0000313" key="8">
    <source>
        <dbReference type="Ensembl" id="ENSPKIP00000009435.1"/>
    </source>
</evidence>
<dbReference type="InterPro" id="IPR013087">
    <property type="entry name" value="Znf_C2H2_type"/>
</dbReference>
<feature type="domain" description="C2H2-type" evidence="7">
    <location>
        <begin position="1135"/>
        <end position="1162"/>
    </location>
</feature>
<dbReference type="GO" id="GO:0000981">
    <property type="term" value="F:DNA-binding transcription factor activity, RNA polymerase II-specific"/>
    <property type="evidence" value="ECO:0007669"/>
    <property type="project" value="TreeGrafter"/>
</dbReference>
<accession>A0A3B3QUX6</accession>
<dbReference type="GO" id="GO:0043565">
    <property type="term" value="F:sequence-specific DNA binding"/>
    <property type="evidence" value="ECO:0007669"/>
    <property type="project" value="TreeGrafter"/>
</dbReference>
<dbReference type="GO" id="GO:0005634">
    <property type="term" value="C:nucleus"/>
    <property type="evidence" value="ECO:0007669"/>
    <property type="project" value="TreeGrafter"/>
</dbReference>
<feature type="domain" description="C2H2-type" evidence="7">
    <location>
        <begin position="1186"/>
        <end position="1213"/>
    </location>
</feature>
<feature type="domain" description="C2H2-type" evidence="7">
    <location>
        <begin position="170"/>
        <end position="197"/>
    </location>
</feature>
<evidence type="ECO:0000259" key="7">
    <source>
        <dbReference type="PROSITE" id="PS50157"/>
    </source>
</evidence>
<feature type="domain" description="C2H2-type" evidence="7">
    <location>
        <begin position="1085"/>
        <end position="1112"/>
    </location>
</feature>
<feature type="domain" description="C2H2-type" evidence="7">
    <location>
        <begin position="788"/>
        <end position="818"/>
    </location>
</feature>
<feature type="domain" description="C2H2-type" evidence="7">
    <location>
        <begin position="664"/>
        <end position="691"/>
    </location>
</feature>
<feature type="domain" description="C2H2-type" evidence="7">
    <location>
        <begin position="1485"/>
        <end position="1513"/>
    </location>
</feature>
<evidence type="ECO:0000256" key="3">
    <source>
        <dbReference type="ARBA" id="ARBA00022771"/>
    </source>
</evidence>
<dbReference type="PANTHER" id="PTHR24408:SF61">
    <property type="entry name" value="E3 SUMO-PROTEIN LIGASE ZNF451"/>
    <property type="match status" value="1"/>
</dbReference>
<feature type="compositionally biased region" description="Basic and acidic residues" evidence="6">
    <location>
        <begin position="43"/>
        <end position="53"/>
    </location>
</feature>
<reference evidence="8" key="2">
    <citation type="submission" date="2025-09" db="UniProtKB">
        <authorList>
            <consortium name="Ensembl"/>
        </authorList>
    </citation>
    <scope>IDENTIFICATION</scope>
</reference>
<dbReference type="Ensembl" id="ENSPKIT00000033544.1">
    <property type="protein sequence ID" value="ENSPKIP00000009435.1"/>
    <property type="gene ID" value="ENSPKIG00000024552.1"/>
</dbReference>
<feature type="domain" description="C2H2-type" evidence="7">
    <location>
        <begin position="914"/>
        <end position="941"/>
    </location>
</feature>
<feature type="domain" description="C2H2-type" evidence="7">
    <location>
        <begin position="838"/>
        <end position="860"/>
    </location>
</feature>
<feature type="domain" description="C2H2-type" evidence="7">
    <location>
        <begin position="317"/>
        <end position="349"/>
    </location>
</feature>
<dbReference type="PANTHER" id="PTHR24408">
    <property type="entry name" value="ZINC FINGER PROTEIN"/>
    <property type="match status" value="1"/>
</dbReference>
<evidence type="ECO:0000256" key="6">
    <source>
        <dbReference type="SAM" id="MobiDB-lite"/>
    </source>
</evidence>
<feature type="domain" description="C2H2-type" evidence="7">
    <location>
        <begin position="707"/>
        <end position="734"/>
    </location>
</feature>
<feature type="domain" description="C2H2-type" evidence="7">
    <location>
        <begin position="388"/>
        <end position="416"/>
    </location>
</feature>
<dbReference type="FunFam" id="3.30.160.60:FF:000446">
    <property type="entry name" value="Zinc finger protein"/>
    <property type="match status" value="3"/>
</dbReference>
<evidence type="ECO:0000256" key="2">
    <source>
        <dbReference type="ARBA" id="ARBA00022737"/>
    </source>
</evidence>
<dbReference type="InterPro" id="IPR036236">
    <property type="entry name" value="Znf_C2H2_sf"/>
</dbReference>
<dbReference type="PROSITE" id="PS50157">
    <property type="entry name" value="ZINC_FINGER_C2H2_2"/>
    <property type="match status" value="27"/>
</dbReference>
<feature type="domain" description="C2H2-type" evidence="7">
    <location>
        <begin position="736"/>
        <end position="759"/>
    </location>
</feature>
<feature type="region of interest" description="Disordered" evidence="6">
    <location>
        <begin position="43"/>
        <end position="65"/>
    </location>
</feature>
<organism evidence="8 9">
    <name type="scientific">Paramormyrops kingsleyae</name>
    <dbReference type="NCBI Taxonomy" id="1676925"/>
    <lineage>
        <taxon>Eukaryota</taxon>
        <taxon>Metazoa</taxon>
        <taxon>Chordata</taxon>
        <taxon>Craniata</taxon>
        <taxon>Vertebrata</taxon>
        <taxon>Euteleostomi</taxon>
        <taxon>Actinopterygii</taxon>
        <taxon>Neopterygii</taxon>
        <taxon>Teleostei</taxon>
        <taxon>Osteoglossocephala</taxon>
        <taxon>Osteoglossomorpha</taxon>
        <taxon>Osteoglossiformes</taxon>
        <taxon>Mormyridae</taxon>
        <taxon>Paramormyrops</taxon>
    </lineage>
</organism>
<feature type="region of interest" description="Disordered" evidence="6">
    <location>
        <begin position="980"/>
        <end position="1008"/>
    </location>
</feature>
<dbReference type="SUPFAM" id="SSF57667">
    <property type="entry name" value="beta-beta-alpha zinc fingers"/>
    <property type="match status" value="12"/>
</dbReference>
<dbReference type="GO" id="GO:0008270">
    <property type="term" value="F:zinc ion binding"/>
    <property type="evidence" value="ECO:0007669"/>
    <property type="project" value="UniProtKB-KW"/>
</dbReference>
<evidence type="ECO:0000313" key="9">
    <source>
        <dbReference type="Proteomes" id="UP000261540"/>
    </source>
</evidence>
<keyword evidence="9" id="KW-1185">Reference proteome</keyword>
<feature type="domain" description="C2H2-type" evidence="7">
    <location>
        <begin position="1213"/>
        <end position="1241"/>
    </location>
</feature>
<dbReference type="Pfam" id="PF13912">
    <property type="entry name" value="zf-C2H2_6"/>
    <property type="match status" value="4"/>
</dbReference>
<reference evidence="8" key="1">
    <citation type="submission" date="2025-08" db="UniProtKB">
        <authorList>
            <consortium name="Ensembl"/>
        </authorList>
    </citation>
    <scope>IDENTIFICATION</scope>
</reference>
<feature type="compositionally biased region" description="Basic and acidic residues" evidence="6">
    <location>
        <begin position="980"/>
        <end position="999"/>
    </location>
</feature>
<feature type="domain" description="C2H2-type" evidence="7">
    <location>
        <begin position="868"/>
        <end position="895"/>
    </location>
</feature>
<proteinExistence type="predicted"/>
<dbReference type="Gene3D" id="3.30.160.60">
    <property type="entry name" value="Classic Zinc Finger"/>
    <property type="match status" value="15"/>
</dbReference>
<keyword evidence="2" id="KW-0677">Repeat</keyword>
<feature type="domain" description="C2H2-type" evidence="7">
    <location>
        <begin position="256"/>
        <end position="278"/>
    </location>
</feature>
<feature type="domain" description="C2H2-type" evidence="7">
    <location>
        <begin position="1262"/>
        <end position="1290"/>
    </location>
</feature>
<keyword evidence="3 5" id="KW-0863">Zinc-finger</keyword>
<evidence type="ECO:0000256" key="1">
    <source>
        <dbReference type="ARBA" id="ARBA00022723"/>
    </source>
</evidence>
<feature type="domain" description="C2H2-type" evidence="7">
    <location>
        <begin position="615"/>
        <end position="642"/>
    </location>
</feature>
<sequence length="1560" mass="176649">MAVVYTVNGGRLQADDDGLPSEDRPVSVTSVVWPLLDSTKTIKVEDTSGHEDPVPTDSLSSGDHAAATHVAPLITIKEERIEDEEYFQIKLGDIGGSLDDKIENKDGSDKDSVNGDWLFRCVDCGEAFEQREAYQEHQHEHIHDGPIVCLDSDSQWHDLLVSEDGGRRTLCCALCGRKFSNSRGFFAHQLKHRTQPLKQEPVTEVGVPVNKPRIFECEDCGKTFSTVGLYLNHQRSHKQASKSVFHQLAHLKKKSFQCPTCGRCYSRASALDAHRRCHEVKLIKSRSSGTEKLSVALEGGEENGDDAGDDKKTRPVCKCPECGKTFRSLSGLNIHQRSCCNSKCPEEKPKEEFNCPDCDKCFLSSASLVCHQRWHVRRAKISSIGQSLSCEECGKVFSSLTFYEKHQRLVHSEETPAKSFLHQVCQLQKKAFECQDCGRRFSRASALQSHQLCHTDVFGDVIDKVYQKPVVTPTSLTPPQKLYLCDKEKPENFAIGTLAYSQGAPQSSEMDDLTCKDTKKDEVEGNNSISNTEIIGITESDDLREKNNHLLVTVPEPAFDCESNKEVHTDFSAPIIKIKKSESPLKSKTEVDVKLEFESVENEEIADNPCKIKNFECPECGRKFASANAIRCHRMWHKGPMGRAAGHKSWTHKIPSQTCLKKFFKCNDCGKESHSLASHRHHLQQHGDPKPYKSLLFQLAGLQKNSFVCEECGMRFSRASALQSHQQHHTKPKRTHKCPHCDKAYSSHGGLYNHRKTCHGEWSNEGASTDLKKDVFNPRKTLLGPKVYHCEQCGKGFWSLGAFSQHKQCQCVEVKEKNDLPEPLTSISNHPRTDDKCAVCPVCGKKFRHKGYLKSHMKMHCTTPQKKHKCEICGKSYHMLACFLKHQIVHDSQKNPPPIKSFQYQVEQVKKNMYSCPDCGKRFSRAMALQFHMRSHGYETGYPFSWTKSVAKLKMFQCPSCSDRFSDEVLLKDHLNQKHSENQNEFNESREHNQEHEETVSTIESTQKGKDLLSESENSVKEVPLVKVNSGKYKCSECGRGFSVVGALNFHKRIHLKQHTASDNLGTPAGLEEAQSVEVNDKDLYICPECGRSFNTNSALGTHRRWHVDRNFALTLSTADVLCSDKNNSVADGPFHCSRCGKGFSYFCVLRRHQMNYCGYEGQTQTEAPTDLDQGPNNKPSTSSELTCPKCDLTFNRSSLLASHYQTHHAKNFMCNQCNVCFFSGEALQKHESQFHSGTEIPEKSVAPTLKKPKFLVSRKRYECLECGKRFFKIRGLRAHRWQMHHGSRKSVGSFRTSLKPFPCTGCEKRYSSQGALYNHRKICLVAKRKLKQKKAVMIDPILPHCFSQPYGKCLFKCHKCGKAFPSVDRLEAHNNVAKSRPHCCALCCRGYWTETQLQQHLAWHDEVRLRLPAELRYRLSTCAQAARVLSLSNQKQSANLLPSKPLASPVDSHLLEDHKCLHCGDIFPTADALKQHQTSHNDFYPCSLCPRTFSQIQELVDHHQECMSEDRMRTAEEKEPVLKDPRRASNELSCIECGITFSQEVELHQHYIEHARGEY</sequence>
<dbReference type="Pfam" id="PF00096">
    <property type="entry name" value="zf-C2H2"/>
    <property type="match status" value="9"/>
</dbReference>
<protein>
    <recommendedName>
        <fullName evidence="7">C2H2-type domain-containing protein</fullName>
    </recommendedName>
</protein>
<feature type="domain" description="C2H2-type" evidence="7">
    <location>
        <begin position="1459"/>
        <end position="1486"/>
    </location>
</feature>
<feature type="domain" description="C2H2-type" evidence="7">
    <location>
        <begin position="215"/>
        <end position="242"/>
    </location>
</feature>
<dbReference type="GeneTree" id="ENSGT01150000286939"/>
<feature type="domain" description="C2H2-type" evidence="7">
    <location>
        <begin position="1533"/>
        <end position="1560"/>
    </location>
</feature>
<dbReference type="Proteomes" id="UP000261540">
    <property type="component" value="Unplaced"/>
</dbReference>
<name>A0A3B3QUX6_9TELE</name>
<feature type="domain" description="C2H2-type" evidence="7">
    <location>
        <begin position="956"/>
        <end position="984"/>
    </location>
</feature>
<feature type="domain" description="C2H2-type" evidence="7">
    <location>
        <begin position="1033"/>
        <end position="1060"/>
    </location>
</feature>